<name>A0A563DGZ1_9FLAO</name>
<keyword evidence="2" id="KW-0560">Oxidoreductase</keyword>
<gene>
    <name evidence="4" type="ORF">ETU09_03480</name>
</gene>
<dbReference type="PANTHER" id="PTHR48106:SF18">
    <property type="entry name" value="QUINONE OXIDOREDUCTASE PIG3"/>
    <property type="match status" value="1"/>
</dbReference>
<dbReference type="SUPFAM" id="SSF51735">
    <property type="entry name" value="NAD(P)-binding Rossmann-fold domains"/>
    <property type="match status" value="1"/>
</dbReference>
<protein>
    <submittedName>
        <fullName evidence="4">NAD(P)H-quinone oxidoreductase</fullName>
    </submittedName>
</protein>
<dbReference type="EMBL" id="SELH01000015">
    <property type="protein sequence ID" value="TWP29291.1"/>
    <property type="molecule type" value="Genomic_DNA"/>
</dbReference>
<dbReference type="InterPro" id="IPR020843">
    <property type="entry name" value="ER"/>
</dbReference>
<dbReference type="Gene3D" id="3.40.50.720">
    <property type="entry name" value="NAD(P)-binding Rossmann-like Domain"/>
    <property type="match status" value="1"/>
</dbReference>
<dbReference type="OrthoDB" id="9787435at2"/>
<dbReference type="Proteomes" id="UP000319499">
    <property type="component" value="Unassembled WGS sequence"/>
</dbReference>
<keyword evidence="5" id="KW-1185">Reference proteome</keyword>
<evidence type="ECO:0000313" key="5">
    <source>
        <dbReference type="Proteomes" id="UP000319499"/>
    </source>
</evidence>
<dbReference type="AlphaFoldDB" id="A0A563DGZ1"/>
<dbReference type="RefSeq" id="WP_146291929.1">
    <property type="nucleotide sequence ID" value="NZ_SELH01000015.1"/>
</dbReference>
<dbReference type="Gene3D" id="3.90.180.10">
    <property type="entry name" value="Medium-chain alcohol dehydrogenases, catalytic domain"/>
    <property type="match status" value="1"/>
</dbReference>
<keyword evidence="1" id="KW-0521">NADP</keyword>
<dbReference type="PANTHER" id="PTHR48106">
    <property type="entry name" value="QUINONE OXIDOREDUCTASE PIG3-RELATED"/>
    <property type="match status" value="1"/>
</dbReference>
<evidence type="ECO:0000313" key="4">
    <source>
        <dbReference type="EMBL" id="TWP29291.1"/>
    </source>
</evidence>
<accession>A0A563DGZ1</accession>
<dbReference type="InterPro" id="IPR011032">
    <property type="entry name" value="GroES-like_sf"/>
</dbReference>
<dbReference type="SUPFAM" id="SSF50129">
    <property type="entry name" value="GroES-like"/>
    <property type="match status" value="1"/>
</dbReference>
<evidence type="ECO:0000256" key="1">
    <source>
        <dbReference type="ARBA" id="ARBA00022857"/>
    </source>
</evidence>
<dbReference type="Pfam" id="PF00107">
    <property type="entry name" value="ADH_zinc_N"/>
    <property type="match status" value="1"/>
</dbReference>
<evidence type="ECO:0000256" key="2">
    <source>
        <dbReference type="ARBA" id="ARBA00023002"/>
    </source>
</evidence>
<reference evidence="4 5" key="1">
    <citation type="submission" date="2019-02" db="EMBL/GenBank/DDBJ databases">
        <title>Apibacter muscae sp. nov.: a novel member of the house fly microbiota.</title>
        <authorList>
            <person name="Park R."/>
        </authorList>
    </citation>
    <scope>NUCLEOTIDE SEQUENCE [LARGE SCALE GENOMIC DNA]</scope>
    <source>
        <strain evidence="4 5">AL1</strain>
    </source>
</reference>
<dbReference type="SMART" id="SM00829">
    <property type="entry name" value="PKS_ER"/>
    <property type="match status" value="1"/>
</dbReference>
<proteinExistence type="predicted"/>
<feature type="domain" description="Enoyl reductase (ER)" evidence="3">
    <location>
        <begin position="9"/>
        <end position="240"/>
    </location>
</feature>
<dbReference type="InterPro" id="IPR036291">
    <property type="entry name" value="NAD(P)-bd_dom_sf"/>
</dbReference>
<dbReference type="GO" id="GO:0070402">
    <property type="term" value="F:NADPH binding"/>
    <property type="evidence" value="ECO:0007669"/>
    <property type="project" value="TreeGrafter"/>
</dbReference>
<dbReference type="InterPro" id="IPR013154">
    <property type="entry name" value="ADH-like_N"/>
</dbReference>
<dbReference type="InterPro" id="IPR013149">
    <property type="entry name" value="ADH-like_C"/>
</dbReference>
<dbReference type="Pfam" id="PF08240">
    <property type="entry name" value="ADH_N"/>
    <property type="match status" value="1"/>
</dbReference>
<sequence>MKKEIKIYLRNLSIFIDKILIKIKAFGLNRADLGQIYGNYPPPEGITSILGMEFSGVVINSFKGCIFQSGDRVMRLVSGGAYAEYIYVSEDEIINIPDSLSFIQAASLPEACCTVLLNLKLIENIQKGQRVLLHSATGSVGSVAIQYAKYCGCYVVATTRSAEKLDYLRDQGTDITFLLSELGNSCKKIINERGIDLVLDPVGKNTFEFDQKVLNKDGIIIIIGIMSGKEINLDLGTLLIKRQKL</sequence>
<evidence type="ECO:0000259" key="3">
    <source>
        <dbReference type="SMART" id="SM00829"/>
    </source>
</evidence>
<organism evidence="4 5">
    <name type="scientific">Apibacter muscae</name>
    <dbReference type="NCBI Taxonomy" id="2509004"/>
    <lineage>
        <taxon>Bacteria</taxon>
        <taxon>Pseudomonadati</taxon>
        <taxon>Bacteroidota</taxon>
        <taxon>Flavobacteriia</taxon>
        <taxon>Flavobacteriales</taxon>
        <taxon>Weeksellaceae</taxon>
        <taxon>Apibacter</taxon>
    </lineage>
</organism>
<comment type="caution">
    <text evidence="4">The sequence shown here is derived from an EMBL/GenBank/DDBJ whole genome shotgun (WGS) entry which is preliminary data.</text>
</comment>
<dbReference type="GO" id="GO:0016651">
    <property type="term" value="F:oxidoreductase activity, acting on NAD(P)H"/>
    <property type="evidence" value="ECO:0007669"/>
    <property type="project" value="TreeGrafter"/>
</dbReference>